<feature type="binding site" evidence="7">
    <location>
        <position position="116"/>
    </location>
    <ligand>
        <name>Zn(2+)</name>
        <dbReference type="ChEBI" id="CHEBI:29105"/>
        <note>catalytic</note>
    </ligand>
</feature>
<evidence type="ECO:0000256" key="5">
    <source>
        <dbReference type="ARBA" id="ARBA00022801"/>
    </source>
</evidence>
<dbReference type="SUPFAM" id="SSF55486">
    <property type="entry name" value="Metalloproteases ('zincins'), catalytic domain"/>
    <property type="match status" value="1"/>
</dbReference>
<keyword evidence="10" id="KW-1185">Reference proteome</keyword>
<name>A0ABN6UVC8_9BACT</name>
<evidence type="ECO:0000256" key="6">
    <source>
        <dbReference type="ARBA" id="ARBA00022833"/>
    </source>
</evidence>
<protein>
    <recommendedName>
        <fullName evidence="7">Endoribonuclease YbeY</fullName>
        <ecNumber evidence="7">3.1.-.-</ecNumber>
    </recommendedName>
</protein>
<comment type="cofactor">
    <cofactor evidence="7">
        <name>Zn(2+)</name>
        <dbReference type="ChEBI" id="CHEBI:29105"/>
    </cofactor>
    <text evidence="7">Binds 1 zinc ion.</text>
</comment>
<keyword evidence="7" id="KW-0963">Cytoplasm</keyword>
<dbReference type="Gene3D" id="3.40.390.30">
    <property type="entry name" value="Metalloproteases ('zincins'), catalytic domain"/>
    <property type="match status" value="1"/>
</dbReference>
<evidence type="ECO:0000256" key="4">
    <source>
        <dbReference type="ARBA" id="ARBA00022759"/>
    </source>
</evidence>
<feature type="binding site" evidence="7">
    <location>
        <position position="126"/>
    </location>
    <ligand>
        <name>Zn(2+)</name>
        <dbReference type="ChEBI" id="CHEBI:29105"/>
        <note>catalytic</note>
    </ligand>
</feature>
<comment type="function">
    <text evidence="7">Single strand-specific metallo-endoribonuclease involved in late-stage 70S ribosome quality control and in maturation of the 3' terminus of the 16S rRNA.</text>
</comment>
<evidence type="ECO:0000256" key="2">
    <source>
        <dbReference type="ARBA" id="ARBA00022722"/>
    </source>
</evidence>
<dbReference type="NCBIfam" id="TIGR00043">
    <property type="entry name" value="rRNA maturation RNase YbeY"/>
    <property type="match status" value="1"/>
</dbReference>
<keyword evidence="4 7" id="KW-0255">Endonuclease</keyword>
<keyword evidence="2 7" id="KW-0540">Nuclease</keyword>
<dbReference type="InterPro" id="IPR002036">
    <property type="entry name" value="YbeY"/>
</dbReference>
<feature type="compositionally biased region" description="Basic residues" evidence="8">
    <location>
        <begin position="191"/>
        <end position="201"/>
    </location>
</feature>
<dbReference type="Proteomes" id="UP001242010">
    <property type="component" value="Chromosome"/>
</dbReference>
<comment type="subcellular location">
    <subcellularLocation>
        <location evidence="7">Cytoplasm</location>
    </subcellularLocation>
</comment>
<accession>A0ABN6UVC8</accession>
<gene>
    <name evidence="7" type="primary">ybeY</name>
    <name evidence="9" type="ORF">GETHOR_08450</name>
</gene>
<dbReference type="PANTHER" id="PTHR46986:SF1">
    <property type="entry name" value="ENDORIBONUCLEASE YBEY, CHLOROPLASTIC"/>
    <property type="match status" value="1"/>
</dbReference>
<evidence type="ECO:0000256" key="3">
    <source>
        <dbReference type="ARBA" id="ARBA00022723"/>
    </source>
</evidence>
<feature type="binding site" evidence="7">
    <location>
        <position position="120"/>
    </location>
    <ligand>
        <name>Zn(2+)</name>
        <dbReference type="ChEBI" id="CHEBI:29105"/>
        <note>catalytic</note>
    </ligand>
</feature>
<reference evidence="10" key="1">
    <citation type="journal article" date="2023" name="Int. J. Syst. Evol. Microbiol.">
        <title>Mesoterricola silvestris gen. nov., sp. nov., Mesoterricola sediminis sp. nov., Geothrix oryzae sp. nov., Geothrix edaphica sp. nov., Geothrix rubra sp. nov., and Geothrix limicola sp. nov., six novel members of Acidobacteriota isolated from soils.</title>
        <authorList>
            <person name="Itoh H."/>
            <person name="Sugisawa Y."/>
            <person name="Mise K."/>
            <person name="Xu Z."/>
            <person name="Kuniyasu M."/>
            <person name="Ushijima N."/>
            <person name="Kawano K."/>
            <person name="Kobayashi E."/>
            <person name="Shiratori Y."/>
            <person name="Masuda Y."/>
            <person name="Senoo K."/>
        </authorList>
    </citation>
    <scope>NUCLEOTIDE SEQUENCE [LARGE SCALE GENOMIC DNA]</scope>
    <source>
        <strain evidence="10">Red222</strain>
    </source>
</reference>
<feature type="region of interest" description="Disordered" evidence="8">
    <location>
        <begin position="1"/>
        <end position="23"/>
    </location>
</feature>
<proteinExistence type="inferred from homology"/>
<evidence type="ECO:0000256" key="1">
    <source>
        <dbReference type="ARBA" id="ARBA00010875"/>
    </source>
</evidence>
<dbReference type="EMBL" id="AP027079">
    <property type="protein sequence ID" value="BDU68744.1"/>
    <property type="molecule type" value="Genomic_DNA"/>
</dbReference>
<sequence>MNQNHPPFLVDWSSRSKMRGPGEQSLGKLLQSLRDRLAPESQGVSLTYVDDRGMRKLNREHRGKNMTTDVLSFPSSVEKGAFPHLGDIVISLPTAEKMAKKFGVSRRREVETLVIHGFLHLCGYDHEKDHGEMMELQAQLERELLEVEPLAMSLKRGRKPGSKVKKLKDGSRVVVTGRAAAALVRRERVKKEKKVKVRKTVKPKEVAAKRGPGRPRKEAVAPPPVKRMVRRRKAAPSRSGVIS</sequence>
<comment type="similarity">
    <text evidence="1 7">Belongs to the endoribonuclease YbeY family.</text>
</comment>
<dbReference type="EC" id="3.1.-.-" evidence="7"/>
<keyword evidence="5 7" id="KW-0378">Hydrolase</keyword>
<dbReference type="RefSeq" id="WP_309568517.1">
    <property type="nucleotide sequence ID" value="NZ_AP027079.1"/>
</dbReference>
<dbReference type="Pfam" id="PF02130">
    <property type="entry name" value="YbeY"/>
    <property type="match status" value="1"/>
</dbReference>
<feature type="region of interest" description="Disordered" evidence="8">
    <location>
        <begin position="187"/>
        <end position="243"/>
    </location>
</feature>
<evidence type="ECO:0000313" key="9">
    <source>
        <dbReference type="EMBL" id="BDU68744.1"/>
    </source>
</evidence>
<keyword evidence="7" id="KW-0698">rRNA processing</keyword>
<dbReference type="InterPro" id="IPR023091">
    <property type="entry name" value="MetalPrtase_cat_dom_sf_prd"/>
</dbReference>
<dbReference type="PANTHER" id="PTHR46986">
    <property type="entry name" value="ENDORIBONUCLEASE YBEY, CHLOROPLASTIC"/>
    <property type="match status" value="1"/>
</dbReference>
<organism evidence="9 10">
    <name type="scientific">Geothrix oryzae</name>
    <dbReference type="NCBI Taxonomy" id="2927975"/>
    <lineage>
        <taxon>Bacteria</taxon>
        <taxon>Pseudomonadati</taxon>
        <taxon>Acidobacteriota</taxon>
        <taxon>Holophagae</taxon>
        <taxon>Holophagales</taxon>
        <taxon>Holophagaceae</taxon>
        <taxon>Geothrix</taxon>
    </lineage>
</organism>
<evidence type="ECO:0000256" key="7">
    <source>
        <dbReference type="HAMAP-Rule" id="MF_00009"/>
    </source>
</evidence>
<keyword evidence="6 7" id="KW-0862">Zinc</keyword>
<dbReference type="HAMAP" id="MF_00009">
    <property type="entry name" value="Endoribonucl_YbeY"/>
    <property type="match status" value="1"/>
</dbReference>
<keyword evidence="3 7" id="KW-0479">Metal-binding</keyword>
<evidence type="ECO:0000256" key="8">
    <source>
        <dbReference type="SAM" id="MobiDB-lite"/>
    </source>
</evidence>
<evidence type="ECO:0000313" key="10">
    <source>
        <dbReference type="Proteomes" id="UP001242010"/>
    </source>
</evidence>
<keyword evidence="7" id="KW-0690">Ribosome biogenesis</keyword>